<proteinExistence type="inferred from homology"/>
<evidence type="ECO:0000259" key="3">
    <source>
        <dbReference type="Pfam" id="PF05368"/>
    </source>
</evidence>
<name>W9Y683_9EURO</name>
<dbReference type="RefSeq" id="XP_007724049.1">
    <property type="nucleotide sequence ID" value="XM_007725859.1"/>
</dbReference>
<dbReference type="GO" id="GO:0005634">
    <property type="term" value="C:nucleus"/>
    <property type="evidence" value="ECO:0007669"/>
    <property type="project" value="TreeGrafter"/>
</dbReference>
<evidence type="ECO:0000313" key="5">
    <source>
        <dbReference type="Proteomes" id="UP000019484"/>
    </source>
</evidence>
<dbReference type="Proteomes" id="UP000019484">
    <property type="component" value="Unassembled WGS sequence"/>
</dbReference>
<dbReference type="InterPro" id="IPR051164">
    <property type="entry name" value="NmrA-like_oxidored"/>
</dbReference>
<keyword evidence="5" id="KW-1185">Reference proteome</keyword>
<dbReference type="CDD" id="cd05251">
    <property type="entry name" value="NmrA_like_SDR_a"/>
    <property type="match status" value="1"/>
</dbReference>
<reference evidence="4 5" key="1">
    <citation type="submission" date="2013-03" db="EMBL/GenBank/DDBJ databases">
        <title>The Genome Sequence of Capronia coronata CBS 617.96.</title>
        <authorList>
            <consortium name="The Broad Institute Genomics Platform"/>
            <person name="Cuomo C."/>
            <person name="de Hoog S."/>
            <person name="Gorbushina A."/>
            <person name="Walker B."/>
            <person name="Young S.K."/>
            <person name="Zeng Q."/>
            <person name="Gargeya S."/>
            <person name="Fitzgerald M."/>
            <person name="Haas B."/>
            <person name="Abouelleil A."/>
            <person name="Allen A.W."/>
            <person name="Alvarado L."/>
            <person name="Arachchi H.M."/>
            <person name="Berlin A.M."/>
            <person name="Chapman S.B."/>
            <person name="Gainer-Dewar J."/>
            <person name="Goldberg J."/>
            <person name="Griggs A."/>
            <person name="Gujja S."/>
            <person name="Hansen M."/>
            <person name="Howarth C."/>
            <person name="Imamovic A."/>
            <person name="Ireland A."/>
            <person name="Larimer J."/>
            <person name="McCowan C."/>
            <person name="Murphy C."/>
            <person name="Pearson M."/>
            <person name="Poon T.W."/>
            <person name="Priest M."/>
            <person name="Roberts A."/>
            <person name="Saif S."/>
            <person name="Shea T."/>
            <person name="Sisk P."/>
            <person name="Sykes S."/>
            <person name="Wortman J."/>
            <person name="Nusbaum C."/>
            <person name="Birren B."/>
        </authorList>
    </citation>
    <scope>NUCLEOTIDE SEQUENCE [LARGE SCALE GENOMIC DNA]</scope>
    <source>
        <strain evidence="4 5">CBS 617.96</strain>
    </source>
</reference>
<dbReference type="InterPro" id="IPR008030">
    <property type="entry name" value="NmrA-like"/>
</dbReference>
<dbReference type="Pfam" id="PF05368">
    <property type="entry name" value="NmrA"/>
    <property type="match status" value="1"/>
</dbReference>
<dbReference type="Gene3D" id="3.90.25.10">
    <property type="entry name" value="UDP-galactose 4-epimerase, domain 1"/>
    <property type="match status" value="1"/>
</dbReference>
<evidence type="ECO:0000256" key="2">
    <source>
        <dbReference type="ARBA" id="ARBA00022857"/>
    </source>
</evidence>
<dbReference type="OrthoDB" id="3358371at2759"/>
<comment type="similarity">
    <text evidence="1">Belongs to the NmrA-type oxidoreductase family.</text>
</comment>
<feature type="domain" description="NmrA-like" evidence="3">
    <location>
        <begin position="1"/>
        <end position="301"/>
    </location>
</feature>
<dbReference type="HOGENOM" id="CLU_007383_8_1_1"/>
<dbReference type="STRING" id="1182541.W9Y683"/>
<dbReference type="EMBL" id="AMWN01000004">
    <property type="protein sequence ID" value="EXJ88043.1"/>
    <property type="molecule type" value="Genomic_DNA"/>
</dbReference>
<dbReference type="SUPFAM" id="SSF51735">
    <property type="entry name" value="NAD(P)-binding Rossmann-fold domains"/>
    <property type="match status" value="1"/>
</dbReference>
<sequence length="309" mass="34260">MSKLLVVFGATGQQGGSVIEHVLDDPELCSQYKIRGVTRDTTSATAQALKEKGVEVVQADLDDEPSIAPVLQDAHTIFAMTTPSYSPTWKGSEWAQGKAIADAAVVQGVQYIIFSTLPHVKEISGGKYTRVWGFDAKAAVEEYIRKLPVRSAFFSPGSFMQNWTGMVKPQQDASGDYPVERHISPQTQLPLIDVAGDTGKFVGAILANPDKYEGQVFCAATKLYTMEQICQIMAKATGKNVYYRQISTEEYLGRLPPWGIMLVETMSYQQDFGYYGPQTPELVEWAVENARGKLATFEEYMNKHSRMLD</sequence>
<dbReference type="InterPro" id="IPR036291">
    <property type="entry name" value="NAD(P)-bd_dom_sf"/>
</dbReference>
<protein>
    <recommendedName>
        <fullName evidence="3">NmrA-like domain-containing protein</fullName>
    </recommendedName>
</protein>
<accession>W9Y683</accession>
<dbReference type="Gene3D" id="3.40.50.720">
    <property type="entry name" value="NAD(P)-binding Rossmann-like Domain"/>
    <property type="match status" value="1"/>
</dbReference>
<evidence type="ECO:0000313" key="4">
    <source>
        <dbReference type="EMBL" id="EXJ88043.1"/>
    </source>
</evidence>
<keyword evidence="2" id="KW-0521">NADP</keyword>
<evidence type="ECO:0000256" key="1">
    <source>
        <dbReference type="ARBA" id="ARBA00006328"/>
    </source>
</evidence>
<dbReference type="PANTHER" id="PTHR42748:SF11">
    <property type="entry name" value="NMRA-LIKE DOMAIN-CONTAINING PROTEIN"/>
    <property type="match status" value="1"/>
</dbReference>
<dbReference type="PANTHER" id="PTHR42748">
    <property type="entry name" value="NITROGEN METABOLITE REPRESSION PROTEIN NMRA FAMILY MEMBER"/>
    <property type="match status" value="1"/>
</dbReference>
<organism evidence="4 5">
    <name type="scientific">Capronia coronata CBS 617.96</name>
    <dbReference type="NCBI Taxonomy" id="1182541"/>
    <lineage>
        <taxon>Eukaryota</taxon>
        <taxon>Fungi</taxon>
        <taxon>Dikarya</taxon>
        <taxon>Ascomycota</taxon>
        <taxon>Pezizomycotina</taxon>
        <taxon>Eurotiomycetes</taxon>
        <taxon>Chaetothyriomycetidae</taxon>
        <taxon>Chaetothyriales</taxon>
        <taxon>Herpotrichiellaceae</taxon>
        <taxon>Capronia</taxon>
    </lineage>
</organism>
<gene>
    <name evidence="4" type="ORF">A1O1_04970</name>
</gene>
<dbReference type="eggNOG" id="ENOG502QQEA">
    <property type="taxonomic scope" value="Eukaryota"/>
</dbReference>
<comment type="caution">
    <text evidence="4">The sequence shown here is derived from an EMBL/GenBank/DDBJ whole genome shotgun (WGS) entry which is preliminary data.</text>
</comment>
<dbReference type="GeneID" id="19159848"/>
<dbReference type="AlphaFoldDB" id="W9Y683"/>